<evidence type="ECO:0000256" key="2">
    <source>
        <dbReference type="ARBA" id="ARBA00022723"/>
    </source>
</evidence>
<evidence type="ECO:0000259" key="13">
    <source>
        <dbReference type="PROSITE" id="PS51915"/>
    </source>
</evidence>
<accession>A0A182RAT1</accession>
<feature type="domain" description="C2H2-type" evidence="12">
    <location>
        <begin position="669"/>
        <end position="696"/>
    </location>
</feature>
<evidence type="ECO:0000256" key="9">
    <source>
        <dbReference type="PROSITE-ProRule" id="PRU00042"/>
    </source>
</evidence>
<sequence>MSSKHCRICYKSDQDDLISVRLLLGNITIEEMILNITSISVSSDCRLPQNICLQCLDRLKAAYELRQQCIQMNDRLCAELEYSRDLPNTVVEQKTQTIPQSSTVSDGDKNDKNTVVIEIIDEDVVHESSNEPDQIEHNITAHYIAIKERNFACCGCAIDFSSRDELEEHVVRTHSNGKTYPQQRVEDAKEEDPEANESVQNEEYILEDSTDDEVELSIDIDFSDAEEEEAADETDLDTVFEEPTTMKSAERTEQASIQRALCLIPGENLLVVSQEQGYAVVEMQQHRCCCCAQLFPTEMQLNNHLEQREQNRVSDGTREQYACEYCGKQFTCWLVYVCHKRMREQRQFYMCTLCNAVLDSEKRMISHMLISDEHANHFNVSRESIVDRYRAIALPGKRCCCCKKYFDDEEERMKHMQYVHGLPSARSSFDKSTKLPYCCGACGRRFRNERLVERHLQYTVDILQYYCNLCDFETYNPRRMELHLYSGLHRDTLPVTVELKPLQTKPSPSQYCCFDGCEQHFQNEPALKQHINLSHQQVLEANRIQTKKLNRILQSQSYHECNVCSVLFKSIGALQAHQAPSARKGYLCVVCGVSKRTRAALRVHERSHTGERPFRCEVCDKTFHTNRTLLSHRSCHITGQHRCKLCGLVFNRKENLNRHIMLKHGEATIQCDLCPKKFKTVTVLNIHKLSHTGEKRFKCRTEGCDKRYITACDRRRHEMSVHTFERPHKCSFCNAAFIRKHQLTVHERRHTGDKPFVCPICGKDFVEAYPLRNHMRNVCQQALVE</sequence>
<dbReference type="FunFam" id="3.30.160.60:FF:000688">
    <property type="entry name" value="zinc finger protein 197 isoform X1"/>
    <property type="match status" value="1"/>
</dbReference>
<dbReference type="FunFam" id="3.30.160.60:FF:000446">
    <property type="entry name" value="Zinc finger protein"/>
    <property type="match status" value="1"/>
</dbReference>
<dbReference type="SMART" id="SM00868">
    <property type="entry name" value="zf-AD"/>
    <property type="match status" value="1"/>
</dbReference>
<dbReference type="GO" id="GO:0030674">
    <property type="term" value="F:protein-macromolecule adaptor activity"/>
    <property type="evidence" value="ECO:0007669"/>
    <property type="project" value="UniProtKB-ARBA"/>
</dbReference>
<dbReference type="Pfam" id="PF13912">
    <property type="entry name" value="zf-C2H2_6"/>
    <property type="match status" value="1"/>
</dbReference>
<evidence type="ECO:0000256" key="6">
    <source>
        <dbReference type="ARBA" id="ARBA00023015"/>
    </source>
</evidence>
<dbReference type="PROSITE" id="PS00028">
    <property type="entry name" value="ZINC_FINGER_C2H2_1"/>
    <property type="match status" value="7"/>
</dbReference>
<evidence type="ECO:0000313" key="14">
    <source>
        <dbReference type="EnsemblMetazoa" id="AFUN003295-PA"/>
    </source>
</evidence>
<evidence type="ECO:0000256" key="1">
    <source>
        <dbReference type="ARBA" id="ARBA00004123"/>
    </source>
</evidence>
<dbReference type="PANTHER" id="PTHR47772">
    <property type="entry name" value="ZINC FINGER PROTEIN 200"/>
    <property type="match status" value="1"/>
</dbReference>
<evidence type="ECO:0008006" key="15">
    <source>
        <dbReference type="Google" id="ProtNLM"/>
    </source>
</evidence>
<keyword evidence="6" id="KW-0805">Transcription regulation</keyword>
<dbReference type="VEuPathDB" id="VectorBase:AFUN003295"/>
<dbReference type="InterPro" id="IPR012934">
    <property type="entry name" value="Znf_AD"/>
</dbReference>
<feature type="domain" description="C2H2-type" evidence="12">
    <location>
        <begin position="697"/>
        <end position="727"/>
    </location>
</feature>
<dbReference type="Pfam" id="PF07776">
    <property type="entry name" value="zf-AD"/>
    <property type="match status" value="1"/>
</dbReference>
<protein>
    <recommendedName>
        <fullName evidence="15">Zinc finger protein</fullName>
    </recommendedName>
</protein>
<dbReference type="VEuPathDB" id="VectorBase:AFUN2_007416"/>
<feature type="binding site" evidence="10">
    <location>
        <position position="55"/>
    </location>
    <ligand>
        <name>Zn(2+)</name>
        <dbReference type="ChEBI" id="CHEBI:29105"/>
    </ligand>
</feature>
<dbReference type="GO" id="GO:0008270">
    <property type="term" value="F:zinc ion binding"/>
    <property type="evidence" value="ECO:0007669"/>
    <property type="project" value="UniProtKB-UniRule"/>
</dbReference>
<feature type="binding site" evidence="10">
    <location>
        <position position="9"/>
    </location>
    <ligand>
        <name>Zn(2+)</name>
        <dbReference type="ChEBI" id="CHEBI:29105"/>
    </ligand>
</feature>
<feature type="binding site" evidence="10">
    <location>
        <position position="52"/>
    </location>
    <ligand>
        <name>Zn(2+)</name>
        <dbReference type="ChEBI" id="CHEBI:29105"/>
    </ligand>
</feature>
<evidence type="ECO:0000256" key="8">
    <source>
        <dbReference type="ARBA" id="ARBA00023242"/>
    </source>
</evidence>
<feature type="binding site" evidence="10">
    <location>
        <position position="6"/>
    </location>
    <ligand>
        <name>Zn(2+)</name>
        <dbReference type="ChEBI" id="CHEBI:29105"/>
    </ligand>
</feature>
<dbReference type="PANTHER" id="PTHR47772:SF13">
    <property type="entry name" value="GASTRULA ZINC FINGER PROTEIN XLCGF49.1-LIKE-RELATED"/>
    <property type="match status" value="1"/>
</dbReference>
<keyword evidence="3" id="KW-0677">Repeat</keyword>
<feature type="domain" description="ZAD" evidence="13">
    <location>
        <begin position="4"/>
        <end position="79"/>
    </location>
</feature>
<dbReference type="InterPro" id="IPR036236">
    <property type="entry name" value="Znf_C2H2_sf"/>
</dbReference>
<evidence type="ECO:0000256" key="4">
    <source>
        <dbReference type="ARBA" id="ARBA00022771"/>
    </source>
</evidence>
<dbReference type="Pfam" id="PF13894">
    <property type="entry name" value="zf-C2H2_4"/>
    <property type="match status" value="1"/>
</dbReference>
<evidence type="ECO:0000256" key="11">
    <source>
        <dbReference type="SAM" id="MobiDB-lite"/>
    </source>
</evidence>
<evidence type="ECO:0000256" key="10">
    <source>
        <dbReference type="PROSITE-ProRule" id="PRU01263"/>
    </source>
</evidence>
<feature type="region of interest" description="Disordered" evidence="11">
    <location>
        <begin position="172"/>
        <end position="210"/>
    </location>
</feature>
<dbReference type="Gene3D" id="3.30.160.60">
    <property type="entry name" value="Classic Zinc Finger"/>
    <property type="match status" value="7"/>
</dbReference>
<dbReference type="Pfam" id="PF00096">
    <property type="entry name" value="zf-C2H2"/>
    <property type="match status" value="1"/>
</dbReference>
<feature type="domain" description="C2H2-type" evidence="12">
    <location>
        <begin position="641"/>
        <end position="668"/>
    </location>
</feature>
<dbReference type="InterPro" id="IPR050636">
    <property type="entry name" value="C2H2-ZF_domain-containing"/>
</dbReference>
<proteinExistence type="predicted"/>
<reference evidence="14" key="1">
    <citation type="submission" date="2020-05" db="UniProtKB">
        <authorList>
            <consortium name="EnsemblMetazoa"/>
        </authorList>
    </citation>
    <scope>IDENTIFICATION</scope>
    <source>
        <strain evidence="14">FUMOZ</strain>
    </source>
</reference>
<evidence type="ECO:0000256" key="7">
    <source>
        <dbReference type="ARBA" id="ARBA00023163"/>
    </source>
</evidence>
<dbReference type="PROSITE" id="PS50157">
    <property type="entry name" value="ZINC_FINGER_C2H2_2"/>
    <property type="match status" value="8"/>
</dbReference>
<dbReference type="PROSITE" id="PS51915">
    <property type="entry name" value="ZAD"/>
    <property type="match status" value="1"/>
</dbReference>
<dbReference type="STRING" id="62324.A0A182RAT1"/>
<feature type="domain" description="C2H2-type" evidence="12">
    <location>
        <begin position="586"/>
        <end position="613"/>
    </location>
</feature>
<feature type="domain" description="C2H2-type" evidence="12">
    <location>
        <begin position="151"/>
        <end position="179"/>
    </location>
</feature>
<keyword evidence="5 10" id="KW-0862">Zinc</keyword>
<dbReference type="EnsemblMetazoa" id="AFUN003295-RA">
    <property type="protein sequence ID" value="AFUN003295-PA"/>
    <property type="gene ID" value="AFUN003295"/>
</dbReference>
<organism evidence="14">
    <name type="scientific">Anopheles funestus</name>
    <name type="common">African malaria mosquito</name>
    <dbReference type="NCBI Taxonomy" id="62324"/>
    <lineage>
        <taxon>Eukaryota</taxon>
        <taxon>Metazoa</taxon>
        <taxon>Ecdysozoa</taxon>
        <taxon>Arthropoda</taxon>
        <taxon>Hexapoda</taxon>
        <taxon>Insecta</taxon>
        <taxon>Pterygota</taxon>
        <taxon>Neoptera</taxon>
        <taxon>Endopterygota</taxon>
        <taxon>Diptera</taxon>
        <taxon>Nematocera</taxon>
        <taxon>Culicoidea</taxon>
        <taxon>Culicidae</taxon>
        <taxon>Anophelinae</taxon>
        <taxon>Anopheles</taxon>
    </lineage>
</organism>
<evidence type="ECO:0000259" key="12">
    <source>
        <dbReference type="PROSITE" id="PS50157"/>
    </source>
</evidence>
<dbReference type="SUPFAM" id="SSF57716">
    <property type="entry name" value="Glucocorticoid receptor-like (DNA-binding domain)"/>
    <property type="match status" value="1"/>
</dbReference>
<dbReference type="AlphaFoldDB" id="A0A182RAT1"/>
<dbReference type="SUPFAM" id="SSF57667">
    <property type="entry name" value="beta-beta-alpha zinc fingers"/>
    <property type="match status" value="6"/>
</dbReference>
<comment type="subcellular location">
    <subcellularLocation>
        <location evidence="1">Nucleus</location>
    </subcellularLocation>
</comment>
<evidence type="ECO:0000256" key="5">
    <source>
        <dbReference type="ARBA" id="ARBA00022833"/>
    </source>
</evidence>
<keyword evidence="8" id="KW-0539">Nucleus</keyword>
<feature type="domain" description="C2H2-type" evidence="12">
    <location>
        <begin position="756"/>
        <end position="778"/>
    </location>
</feature>
<keyword evidence="2 10" id="KW-0479">Metal-binding</keyword>
<dbReference type="SMART" id="SM00355">
    <property type="entry name" value="ZnF_C2H2"/>
    <property type="match status" value="15"/>
</dbReference>
<dbReference type="Gene3D" id="3.40.1800.20">
    <property type="match status" value="1"/>
</dbReference>
<keyword evidence="7" id="KW-0804">Transcription</keyword>
<name>A0A182RAT1_ANOFN</name>
<dbReference type="InterPro" id="IPR013087">
    <property type="entry name" value="Znf_C2H2_type"/>
</dbReference>
<keyword evidence="4 9" id="KW-0863">Zinc-finger</keyword>
<feature type="domain" description="C2H2-type" evidence="12">
    <location>
        <begin position="728"/>
        <end position="755"/>
    </location>
</feature>
<dbReference type="GO" id="GO:0005634">
    <property type="term" value="C:nucleus"/>
    <property type="evidence" value="ECO:0007669"/>
    <property type="project" value="UniProtKB-SubCell"/>
</dbReference>
<feature type="compositionally biased region" description="Polar residues" evidence="11">
    <location>
        <begin position="173"/>
        <end position="182"/>
    </location>
</feature>
<feature type="domain" description="C2H2-type" evidence="12">
    <location>
        <begin position="614"/>
        <end position="641"/>
    </location>
</feature>
<dbReference type="FunFam" id="3.30.160.60:FF:000145">
    <property type="entry name" value="Zinc finger protein 574"/>
    <property type="match status" value="1"/>
</dbReference>
<evidence type="ECO:0000256" key="3">
    <source>
        <dbReference type="ARBA" id="ARBA00022737"/>
    </source>
</evidence>